<accession>A0A0F4Z2X7</accession>
<evidence type="ECO:0000256" key="3">
    <source>
        <dbReference type="ARBA" id="ARBA00011738"/>
    </source>
</evidence>
<evidence type="ECO:0000256" key="7">
    <source>
        <dbReference type="RuleBase" id="RU000480"/>
    </source>
</evidence>
<organism evidence="10 11">
    <name type="scientific">Rasamsonia emersonii (strain ATCC 16479 / CBS 393.64 / IMI 116815)</name>
    <dbReference type="NCBI Taxonomy" id="1408163"/>
    <lineage>
        <taxon>Eukaryota</taxon>
        <taxon>Fungi</taxon>
        <taxon>Dikarya</taxon>
        <taxon>Ascomycota</taxon>
        <taxon>Pezizomycotina</taxon>
        <taxon>Eurotiomycetes</taxon>
        <taxon>Eurotiomycetidae</taxon>
        <taxon>Eurotiales</taxon>
        <taxon>Trichocomaceae</taxon>
        <taxon>Rasamsonia</taxon>
    </lineage>
</organism>
<dbReference type="InterPro" id="IPR015421">
    <property type="entry name" value="PyrdxlP-dep_Trfase_major"/>
</dbReference>
<dbReference type="PANTHER" id="PTHR11879">
    <property type="entry name" value="ASPARTATE AMINOTRANSFERASE"/>
    <property type="match status" value="1"/>
</dbReference>
<feature type="domain" description="Aminotransferase class I/classII large" evidence="9">
    <location>
        <begin position="46"/>
        <end position="425"/>
    </location>
</feature>
<dbReference type="FunFam" id="3.90.1150.10:FF:000001">
    <property type="entry name" value="Aspartate aminotransferase"/>
    <property type="match status" value="1"/>
</dbReference>
<comment type="miscellaneous">
    <text evidence="7">In eukaryotes there are cytoplasmic, mitochondrial and chloroplastic isozymes.</text>
</comment>
<dbReference type="AlphaFoldDB" id="A0A0F4Z2X7"/>
<comment type="subunit">
    <text evidence="3 7">Homodimer.</text>
</comment>
<dbReference type="Proteomes" id="UP000053958">
    <property type="component" value="Unassembled WGS sequence"/>
</dbReference>
<comment type="cofactor">
    <cofactor evidence="1">
        <name>pyridoxal 5'-phosphate</name>
        <dbReference type="ChEBI" id="CHEBI:597326"/>
    </cofactor>
</comment>
<protein>
    <recommendedName>
        <fullName evidence="7">Aspartate aminotransferase</fullName>
        <ecNumber evidence="7">2.6.1.1</ecNumber>
    </recommendedName>
</protein>
<sequence>MLIESQTQPDNSSSSSSRSRLAGLPEAAVDEIFALNHAYATDTHPDKVSLGIGVYRTPDGKPWPLPSVQKVEEELLHENDPFRHEYLPIEGDQVFLDLARDLMFGFKHDKALETPAEKEAKRRIASVQTISGTGANHVGAVFLAQHLKPKHVWISSPSWPNHQTIWDLQGVPRKSYPYFDAATRSFDFEGTMRTLEAEAEEGDVIVLHACAHNPTGIDPTKEQWKAIADLCQRKGLFPFFDSAYQGFASGSVDEDAWAVRYFFNLEPRMEMCVAQSFSKNFGLYGQRVGAFHLVTNGETDQQLVAKNLCHIIRGEYSMAPRAGSTIVKRILGDEQLRAAWQRDLDVMSSRIKKMRRALYDELVRLKTPGNWEHIINQNGMFSYTGLTLRQVLALREQYHIYLLKSGRASISGLSDNNVAYVAKAIDDVVRTWGIIGIIVI</sequence>
<comment type="catalytic activity">
    <reaction evidence="7">
        <text>L-aspartate + 2-oxoglutarate = oxaloacetate + L-glutamate</text>
        <dbReference type="Rhea" id="RHEA:21824"/>
        <dbReference type="ChEBI" id="CHEBI:16452"/>
        <dbReference type="ChEBI" id="CHEBI:16810"/>
        <dbReference type="ChEBI" id="CHEBI:29985"/>
        <dbReference type="ChEBI" id="CHEBI:29991"/>
        <dbReference type="EC" id="2.6.1.1"/>
    </reaction>
</comment>
<evidence type="ECO:0000259" key="9">
    <source>
        <dbReference type="Pfam" id="PF00155"/>
    </source>
</evidence>
<evidence type="ECO:0000256" key="5">
    <source>
        <dbReference type="ARBA" id="ARBA00022679"/>
    </source>
</evidence>
<dbReference type="NCBIfam" id="NF006719">
    <property type="entry name" value="PRK09257.1"/>
    <property type="match status" value="1"/>
</dbReference>
<dbReference type="CDD" id="cd00609">
    <property type="entry name" value="AAT_like"/>
    <property type="match status" value="1"/>
</dbReference>
<dbReference type="InterPro" id="IPR004839">
    <property type="entry name" value="Aminotransferase_I/II_large"/>
</dbReference>
<dbReference type="GO" id="GO:0005829">
    <property type="term" value="C:cytosol"/>
    <property type="evidence" value="ECO:0007669"/>
    <property type="project" value="TreeGrafter"/>
</dbReference>
<evidence type="ECO:0000313" key="11">
    <source>
        <dbReference type="Proteomes" id="UP000053958"/>
    </source>
</evidence>
<dbReference type="GO" id="GO:0030170">
    <property type="term" value="F:pyridoxal phosphate binding"/>
    <property type="evidence" value="ECO:0007669"/>
    <property type="project" value="InterPro"/>
</dbReference>
<dbReference type="STRING" id="1408163.A0A0F4Z2X7"/>
<dbReference type="RefSeq" id="XP_013331491.1">
    <property type="nucleotide sequence ID" value="XM_013476037.1"/>
</dbReference>
<dbReference type="InterPro" id="IPR015422">
    <property type="entry name" value="PyrdxlP-dep_Trfase_small"/>
</dbReference>
<keyword evidence="6" id="KW-0663">Pyridoxal phosphate</keyword>
<evidence type="ECO:0000256" key="8">
    <source>
        <dbReference type="SAM" id="MobiDB-lite"/>
    </source>
</evidence>
<dbReference type="FunFam" id="3.40.640.10:FF:000066">
    <property type="entry name" value="Aspartate aminotransferase"/>
    <property type="match status" value="1"/>
</dbReference>
<evidence type="ECO:0000256" key="4">
    <source>
        <dbReference type="ARBA" id="ARBA00022576"/>
    </source>
</evidence>
<comment type="caution">
    <text evidence="10">The sequence shown here is derived from an EMBL/GenBank/DDBJ whole genome shotgun (WGS) entry which is preliminary data.</text>
</comment>
<dbReference type="Gene3D" id="3.90.1150.10">
    <property type="entry name" value="Aspartate Aminotransferase, domain 1"/>
    <property type="match status" value="1"/>
</dbReference>
<evidence type="ECO:0000256" key="6">
    <source>
        <dbReference type="ARBA" id="ARBA00022898"/>
    </source>
</evidence>
<dbReference type="PRINTS" id="PR00799">
    <property type="entry name" value="TRANSAMINASE"/>
</dbReference>
<dbReference type="PROSITE" id="PS00105">
    <property type="entry name" value="AA_TRANSFER_CLASS_1"/>
    <property type="match status" value="1"/>
</dbReference>
<dbReference type="EMBL" id="LASV01000045">
    <property type="protein sequence ID" value="KKA24879.1"/>
    <property type="molecule type" value="Genomic_DNA"/>
</dbReference>
<comment type="similarity">
    <text evidence="2">Belongs to the class-I pyridoxal-phosphate-dependent aminotransferase family.</text>
</comment>
<dbReference type="Pfam" id="PF00155">
    <property type="entry name" value="Aminotran_1_2"/>
    <property type="match status" value="1"/>
</dbReference>
<keyword evidence="5 7" id="KW-0808">Transferase</keyword>
<proteinExistence type="inferred from homology"/>
<dbReference type="SUPFAM" id="SSF53383">
    <property type="entry name" value="PLP-dependent transferases"/>
    <property type="match status" value="1"/>
</dbReference>
<keyword evidence="11" id="KW-1185">Reference proteome</keyword>
<evidence type="ECO:0000313" key="10">
    <source>
        <dbReference type="EMBL" id="KKA24879.1"/>
    </source>
</evidence>
<feature type="region of interest" description="Disordered" evidence="8">
    <location>
        <begin position="1"/>
        <end position="21"/>
    </location>
</feature>
<name>A0A0F4Z2X7_RASE3</name>
<dbReference type="GO" id="GO:0006532">
    <property type="term" value="P:aspartate biosynthetic process"/>
    <property type="evidence" value="ECO:0007669"/>
    <property type="project" value="TreeGrafter"/>
</dbReference>
<dbReference type="InterPro" id="IPR004838">
    <property type="entry name" value="NHTrfase_class1_PyrdxlP-BS"/>
</dbReference>
<dbReference type="InterPro" id="IPR000796">
    <property type="entry name" value="Asp_trans"/>
</dbReference>
<evidence type="ECO:0000256" key="2">
    <source>
        <dbReference type="ARBA" id="ARBA00007441"/>
    </source>
</evidence>
<evidence type="ECO:0000256" key="1">
    <source>
        <dbReference type="ARBA" id="ARBA00001933"/>
    </source>
</evidence>
<dbReference type="GeneID" id="25313446"/>
<dbReference type="PANTHER" id="PTHR11879:SF20">
    <property type="entry name" value="ASPARTATE AMINOTRANSFERASE"/>
    <property type="match status" value="1"/>
</dbReference>
<dbReference type="GO" id="GO:0004069">
    <property type="term" value="F:L-aspartate:2-oxoglutarate aminotransferase activity"/>
    <property type="evidence" value="ECO:0007669"/>
    <property type="project" value="UniProtKB-EC"/>
</dbReference>
<dbReference type="InterPro" id="IPR015424">
    <property type="entry name" value="PyrdxlP-dep_Trfase"/>
</dbReference>
<dbReference type="EC" id="2.6.1.1" evidence="7"/>
<dbReference type="Gene3D" id="3.40.640.10">
    <property type="entry name" value="Type I PLP-dependent aspartate aminotransferase-like (Major domain)"/>
    <property type="match status" value="1"/>
</dbReference>
<gene>
    <name evidence="10" type="ORF">T310_1095</name>
</gene>
<reference evidence="10 11" key="1">
    <citation type="submission" date="2015-04" db="EMBL/GenBank/DDBJ databases">
        <authorList>
            <person name="Heijne W.H."/>
            <person name="Fedorova N.D."/>
            <person name="Nierman W.C."/>
            <person name="Vollebregt A.W."/>
            <person name="Zhao Z."/>
            <person name="Wu L."/>
            <person name="Kumar M."/>
            <person name="Stam H."/>
            <person name="van den Berg M.A."/>
            <person name="Pel H.J."/>
        </authorList>
    </citation>
    <scope>NUCLEOTIDE SEQUENCE [LARGE SCALE GENOMIC DNA]</scope>
    <source>
        <strain evidence="10 11">CBS 393.64</strain>
    </source>
</reference>
<feature type="compositionally biased region" description="Polar residues" evidence="8">
    <location>
        <begin position="1"/>
        <end position="11"/>
    </location>
</feature>
<keyword evidence="4 7" id="KW-0032">Aminotransferase</keyword>
<dbReference type="OrthoDB" id="550424at2759"/>